<dbReference type="Pfam" id="PF04392">
    <property type="entry name" value="ABC_sub_bind"/>
    <property type="match status" value="1"/>
</dbReference>
<dbReference type="SUPFAM" id="SSF53822">
    <property type="entry name" value="Periplasmic binding protein-like I"/>
    <property type="match status" value="1"/>
</dbReference>
<gene>
    <name evidence="2" type="ORF">GB927_031805</name>
</gene>
<protein>
    <submittedName>
        <fullName evidence="2">ABC transporter substrate-binding protein</fullName>
    </submittedName>
</protein>
<organism evidence="2 3">
    <name type="scientific">Shinella lacus</name>
    <dbReference type="NCBI Taxonomy" id="2654216"/>
    <lineage>
        <taxon>Bacteria</taxon>
        <taxon>Pseudomonadati</taxon>
        <taxon>Pseudomonadota</taxon>
        <taxon>Alphaproteobacteria</taxon>
        <taxon>Hyphomicrobiales</taxon>
        <taxon>Rhizobiaceae</taxon>
        <taxon>Shinella</taxon>
    </lineage>
</organism>
<dbReference type="InterPro" id="IPR006311">
    <property type="entry name" value="TAT_signal"/>
</dbReference>
<feature type="signal peptide" evidence="1">
    <location>
        <begin position="1"/>
        <end position="28"/>
    </location>
</feature>
<reference evidence="2" key="1">
    <citation type="submission" date="2021-07" db="EMBL/GenBank/DDBJ databases">
        <title>Shinella sp. nov., a novel member of the genus Shinella from water.</title>
        <authorList>
            <person name="Deng Y."/>
        </authorList>
    </citation>
    <scope>NUCLEOTIDE SEQUENCE</scope>
    <source>
        <strain evidence="2">CPCC 100929</strain>
    </source>
</reference>
<dbReference type="EMBL" id="WHSB02000022">
    <property type="protein sequence ID" value="MCQ4634657.1"/>
    <property type="molecule type" value="Genomic_DNA"/>
</dbReference>
<name>A0ABT1RHJ8_9HYPH</name>
<comment type="caution">
    <text evidence="2">The sequence shown here is derived from an EMBL/GenBank/DDBJ whole genome shotgun (WGS) entry which is preliminary data.</text>
</comment>
<proteinExistence type="predicted"/>
<accession>A0ABT1RHJ8</accession>
<dbReference type="PANTHER" id="PTHR35271:SF1">
    <property type="entry name" value="ABC TRANSPORTER, SUBSTRATE-BINDING LIPOPROTEIN"/>
    <property type="match status" value="1"/>
</dbReference>
<dbReference type="Gene3D" id="3.40.50.2300">
    <property type="match status" value="2"/>
</dbReference>
<dbReference type="InterPro" id="IPR028082">
    <property type="entry name" value="Peripla_BP_I"/>
</dbReference>
<dbReference type="PANTHER" id="PTHR35271">
    <property type="entry name" value="ABC TRANSPORTER, SUBSTRATE-BINDING LIPOPROTEIN-RELATED"/>
    <property type="match status" value="1"/>
</dbReference>
<dbReference type="PROSITE" id="PS51318">
    <property type="entry name" value="TAT"/>
    <property type="match status" value="1"/>
</dbReference>
<dbReference type="CDD" id="cd06325">
    <property type="entry name" value="PBP1_ABC_unchar_transporter"/>
    <property type="match status" value="1"/>
</dbReference>
<dbReference type="InterPro" id="IPR007487">
    <property type="entry name" value="ABC_transpt-TYRBP-like"/>
</dbReference>
<evidence type="ECO:0000313" key="2">
    <source>
        <dbReference type="EMBL" id="MCQ4634657.1"/>
    </source>
</evidence>
<evidence type="ECO:0000256" key="1">
    <source>
        <dbReference type="SAM" id="SignalP"/>
    </source>
</evidence>
<dbReference type="RefSeq" id="WP_256121208.1">
    <property type="nucleotide sequence ID" value="NZ_WHSB02000022.1"/>
</dbReference>
<feature type="chain" id="PRO_5045759631" evidence="1">
    <location>
        <begin position="29"/>
        <end position="329"/>
    </location>
</feature>
<sequence length="329" mass="34342">MAIFRRQFLAAAFALSAFGSVGVSNATAEPKTVAIANFGEHPILNTVVDGFKAEILASGMVEGKDVVFTLDHVNFDTTLIPQMIAKIEATKPALVLTISTPVSQNFKNQLEGKGIPMVFAAVTDPIAGGLVPSADKSGPSMTGVSDAVNVEGVMLFTRKLLPNAKKLGVPFNPGEANDVATVEQFTQHAAKYGFEIAEVGVDSPNDIQPRVAALAAKVDVVYGLGSSLIQPAIAAVVAATNEAKIPLINNNTNMVDTGIIPAAVGVGYEKHGHMAGKIAVRILKGEKPSDIPPAYPTPADQSIMISRKAMERIGITIPESLADCGCIVD</sequence>
<evidence type="ECO:0000313" key="3">
    <source>
        <dbReference type="Proteomes" id="UP000996601"/>
    </source>
</evidence>
<dbReference type="Proteomes" id="UP000996601">
    <property type="component" value="Unassembled WGS sequence"/>
</dbReference>
<keyword evidence="1" id="KW-0732">Signal</keyword>
<keyword evidence="3" id="KW-1185">Reference proteome</keyword>